<comment type="caution">
    <text evidence="2">The sequence shown here is derived from an EMBL/GenBank/DDBJ whole genome shotgun (WGS) entry which is preliminary data.</text>
</comment>
<protein>
    <recommendedName>
        <fullName evidence="1">Helicase Helix-turn-helix domain-containing protein</fullName>
    </recommendedName>
</protein>
<dbReference type="PIRSF" id="PIRSF021350">
    <property type="entry name" value="UCP021350"/>
    <property type="match status" value="1"/>
</dbReference>
<organism evidence="2 3">
    <name type="scientific">Staphylococcus cohnii subsp. cohnii</name>
    <dbReference type="NCBI Taxonomy" id="74704"/>
    <lineage>
        <taxon>Bacteria</taxon>
        <taxon>Bacillati</taxon>
        <taxon>Bacillota</taxon>
        <taxon>Bacilli</taxon>
        <taxon>Bacillales</taxon>
        <taxon>Staphylococcaceae</taxon>
        <taxon>Staphylococcus</taxon>
        <taxon>Staphylococcus cohnii species complex</taxon>
    </lineage>
</organism>
<evidence type="ECO:0000313" key="3">
    <source>
        <dbReference type="Proteomes" id="UP000034455"/>
    </source>
</evidence>
<name>A0A0M2P0E8_STACC</name>
<dbReference type="Pfam" id="PF14493">
    <property type="entry name" value="HTH_40"/>
    <property type="match status" value="1"/>
</dbReference>
<dbReference type="EMBL" id="LAKJ01000013">
    <property type="protein sequence ID" value="KKI63685.1"/>
    <property type="molecule type" value="Genomic_DNA"/>
</dbReference>
<dbReference type="GeneID" id="58097510"/>
<evidence type="ECO:0000313" key="2">
    <source>
        <dbReference type="EMBL" id="KKI63685.1"/>
    </source>
</evidence>
<dbReference type="AlphaFoldDB" id="A0A0M2P0E8"/>
<accession>A0A0M2P0E8</accession>
<dbReference type="InterPro" id="IPR008308">
    <property type="entry name" value="YpbB-like"/>
</dbReference>
<proteinExistence type="predicted"/>
<reference evidence="2 3" key="1">
    <citation type="submission" date="2015-03" db="EMBL/GenBank/DDBJ databases">
        <title>Genome Assembly of Staphylococcus cohnii subsp. cohnii strain G22B2.</title>
        <authorList>
            <person name="Nair G."/>
            <person name="Kaur G."/>
            <person name="Khatri I."/>
            <person name="Singh N.K."/>
            <person name="Sathyabama S."/>
            <person name="Maurya S.K."/>
            <person name="Subramanian S."/>
            <person name="Agrewala J.N."/>
            <person name="Mayilraj S."/>
        </authorList>
    </citation>
    <scope>NUCLEOTIDE SEQUENCE [LARGE SCALE GENOMIC DNA]</scope>
    <source>
        <strain evidence="2 3">G22B2</strain>
    </source>
</reference>
<sequence length="321" mass="38173">MYNLIHFTRTQAHNYKTEKSIYNIITGKKSHQTFFDACSQQLLSLYHSLPNLKYPSFVGYAQNETQDVDDTQLIRTHPRYTYDSLLNTFKAIQLLTQTISNVAHDSFQFVPVTHNSTIQYRVKKVYNNFKNKDISYKINNELNILFSSITEKNNKTYLHYYLQGYKESMYTRQQVSLIEGISQQQLFVLEMNDLVIMMFELENVTKYPILSQLIILPTLLFKTEETYKGIKRGLNFKQLAKIQNVKPNTIEDHILELFIKGYLSHYDTFIYEKTYTHFLSYYVENRSERLRNYKEKFPKLNYFEIKLLIIGFERGDLNVTS</sequence>
<gene>
    <name evidence="2" type="ORF">UF66_0732</name>
</gene>
<dbReference type="Proteomes" id="UP000034455">
    <property type="component" value="Unassembled WGS sequence"/>
</dbReference>
<dbReference type="RefSeq" id="WP_019468350.1">
    <property type="nucleotide sequence ID" value="NZ_BKAS01000006.1"/>
</dbReference>
<dbReference type="PATRIC" id="fig|74704.6.peg.746"/>
<evidence type="ECO:0000259" key="1">
    <source>
        <dbReference type="Pfam" id="PF14493"/>
    </source>
</evidence>
<dbReference type="InterPro" id="IPR029491">
    <property type="entry name" value="Helicase_HTH"/>
</dbReference>
<feature type="domain" description="Helicase Helix-turn-helix" evidence="1">
    <location>
        <begin position="223"/>
        <end position="308"/>
    </location>
</feature>